<feature type="chain" id="PRO_5044546061" evidence="6">
    <location>
        <begin position="30"/>
        <end position="332"/>
    </location>
</feature>
<evidence type="ECO:0000256" key="1">
    <source>
        <dbReference type="ARBA" id="ARBA00004271"/>
    </source>
</evidence>
<accession>A0A0Q3L703</accession>
<dbReference type="PANTHER" id="PTHR31279">
    <property type="entry name" value="PROTEIN EXORDIUM-LIKE 5"/>
    <property type="match status" value="1"/>
</dbReference>
<proteinExistence type="inferred from homology"/>
<dbReference type="ExpressionAtlas" id="A0A0Q3L703">
    <property type="expression patterns" value="baseline"/>
</dbReference>
<gene>
    <name evidence="8" type="primary">LOC100843924</name>
    <name evidence="7" type="ORF">BRADI_1g45572v3</name>
</gene>
<name>A0A0Q3L703_BRADI</name>
<dbReference type="RefSeq" id="XP_003560907.1">
    <property type="nucleotide sequence ID" value="XM_003560859.4"/>
</dbReference>
<keyword evidence="4 6" id="KW-0732">Signal</keyword>
<keyword evidence="2" id="KW-0052">Apoplast</keyword>
<evidence type="ECO:0000256" key="2">
    <source>
        <dbReference type="ARBA" id="ARBA00022523"/>
    </source>
</evidence>
<dbReference type="InterPro" id="IPR006766">
    <property type="entry name" value="EXORDIUM-like"/>
</dbReference>
<comment type="similarity">
    <text evidence="5">Belongs to the EXORDIUM family.</text>
</comment>
<evidence type="ECO:0000256" key="5">
    <source>
        <dbReference type="ARBA" id="ARBA00023591"/>
    </source>
</evidence>
<comment type="subcellular location">
    <subcellularLocation>
        <location evidence="1">Secreted</location>
        <location evidence="1">Extracellular space</location>
        <location evidence="1">Apoplast</location>
    </subcellularLocation>
</comment>
<evidence type="ECO:0000256" key="4">
    <source>
        <dbReference type="ARBA" id="ARBA00022729"/>
    </source>
</evidence>
<evidence type="ECO:0000313" key="7">
    <source>
        <dbReference type="EMBL" id="KQK18937.1"/>
    </source>
</evidence>
<keyword evidence="3" id="KW-0964">Secreted</keyword>
<dbReference type="KEGG" id="bdi:100843924"/>
<organism evidence="7">
    <name type="scientific">Brachypodium distachyon</name>
    <name type="common">Purple false brome</name>
    <name type="synonym">Trachynia distachya</name>
    <dbReference type="NCBI Taxonomy" id="15368"/>
    <lineage>
        <taxon>Eukaryota</taxon>
        <taxon>Viridiplantae</taxon>
        <taxon>Streptophyta</taxon>
        <taxon>Embryophyta</taxon>
        <taxon>Tracheophyta</taxon>
        <taxon>Spermatophyta</taxon>
        <taxon>Magnoliopsida</taxon>
        <taxon>Liliopsida</taxon>
        <taxon>Poales</taxon>
        <taxon>Poaceae</taxon>
        <taxon>BOP clade</taxon>
        <taxon>Pooideae</taxon>
        <taxon>Stipodae</taxon>
        <taxon>Brachypodieae</taxon>
        <taxon>Brachypodium</taxon>
    </lineage>
</organism>
<protein>
    <submittedName>
        <fullName evidence="7 8">Uncharacterized protein</fullName>
    </submittedName>
</protein>
<evidence type="ECO:0000313" key="9">
    <source>
        <dbReference type="Proteomes" id="UP000008810"/>
    </source>
</evidence>
<sequence length="332" mass="34140">MASCNMTGAQAILTATLVVLLSLTRLSLGARRLPEPLLQITPVGDELSYHGGSVLRGDIHVSIVWYGRFKPAQRAIVVDFILSLTPPPSSTPNAAAPSAAQWWRTIDASYLSKPNTTATRVLLANQATDERYSLGKSLTLAQISQLAAAAAGARAKEAGAGALVLVLTDRDVAVEGFCRARCGLHGAGPASASASSYAYAWVGDAERACPGQCAWPFARPAYGPVTDDNTPLEPPNGDVGADGIVATLASVVAGAVTNPFGDGFYQGDKDAALEACTACAGVFGTGAYPGYAGKVMLDETTGGSYNAVGVNGRKYLLPAVYDPAKSGCSVLV</sequence>
<reference evidence="8" key="3">
    <citation type="submission" date="2018-08" db="UniProtKB">
        <authorList>
            <consortium name="EnsemblPlants"/>
        </authorList>
    </citation>
    <scope>IDENTIFICATION</scope>
    <source>
        <strain evidence="8">cv. Bd21</strain>
    </source>
</reference>
<feature type="signal peptide" evidence="6">
    <location>
        <begin position="1"/>
        <end position="29"/>
    </location>
</feature>
<dbReference type="GeneID" id="100843924"/>
<dbReference type="OrthoDB" id="667199at2759"/>
<dbReference type="GO" id="GO:0048046">
    <property type="term" value="C:apoplast"/>
    <property type="evidence" value="ECO:0007669"/>
    <property type="project" value="UniProtKB-SubCell"/>
</dbReference>
<dbReference type="AlphaFoldDB" id="A0A0Q3L703"/>
<dbReference type="Gramene" id="KQK18937">
    <property type="protein sequence ID" value="KQK18937"/>
    <property type="gene ID" value="BRADI_1g45572v3"/>
</dbReference>
<reference evidence="7" key="2">
    <citation type="submission" date="2017-06" db="EMBL/GenBank/DDBJ databases">
        <title>WGS assembly of Brachypodium distachyon.</title>
        <authorList>
            <consortium name="The International Brachypodium Initiative"/>
            <person name="Lucas S."/>
            <person name="Harmon-Smith M."/>
            <person name="Lail K."/>
            <person name="Tice H."/>
            <person name="Grimwood J."/>
            <person name="Bruce D."/>
            <person name="Barry K."/>
            <person name="Shu S."/>
            <person name="Lindquist E."/>
            <person name="Wang M."/>
            <person name="Pitluck S."/>
            <person name="Vogel J.P."/>
            <person name="Garvin D.F."/>
            <person name="Mockler T.C."/>
            <person name="Schmutz J."/>
            <person name="Rokhsar D."/>
            <person name="Bevan M.W."/>
        </authorList>
    </citation>
    <scope>NUCLEOTIDE SEQUENCE</scope>
    <source>
        <strain evidence="7">Bd21</strain>
    </source>
</reference>
<evidence type="ECO:0000313" key="8">
    <source>
        <dbReference type="EnsemblPlants" id="KQK18937"/>
    </source>
</evidence>
<keyword evidence="9" id="KW-1185">Reference proteome</keyword>
<dbReference type="Proteomes" id="UP000008810">
    <property type="component" value="Chromosome 1"/>
</dbReference>
<reference evidence="7 8" key="1">
    <citation type="journal article" date="2010" name="Nature">
        <title>Genome sequencing and analysis of the model grass Brachypodium distachyon.</title>
        <authorList>
            <consortium name="International Brachypodium Initiative"/>
        </authorList>
    </citation>
    <scope>NUCLEOTIDE SEQUENCE [LARGE SCALE GENOMIC DNA]</scope>
    <source>
        <strain evidence="7">Bd21</strain>
        <strain evidence="8">cv. Bd21</strain>
    </source>
</reference>
<dbReference type="EMBL" id="CM000880">
    <property type="protein sequence ID" value="KQK18937.1"/>
    <property type="molecule type" value="Genomic_DNA"/>
</dbReference>
<dbReference type="Pfam" id="PF04674">
    <property type="entry name" value="Phi_1"/>
    <property type="match status" value="1"/>
</dbReference>
<dbReference type="EnsemblPlants" id="KQK18937">
    <property type="protein sequence ID" value="KQK18937"/>
    <property type="gene ID" value="BRADI_1g45572v3"/>
</dbReference>
<evidence type="ECO:0000256" key="3">
    <source>
        <dbReference type="ARBA" id="ARBA00022525"/>
    </source>
</evidence>
<evidence type="ECO:0000256" key="6">
    <source>
        <dbReference type="SAM" id="SignalP"/>
    </source>
</evidence>
<dbReference type="PANTHER" id="PTHR31279:SF37">
    <property type="entry name" value="OS06G0220300 PROTEIN"/>
    <property type="match status" value="1"/>
</dbReference>